<reference evidence="6 7" key="1">
    <citation type="submission" date="2019-07" db="EMBL/GenBank/DDBJ databases">
        <title>Genome sequencing of lignin-degrading bacterial isolates.</title>
        <authorList>
            <person name="Gladden J."/>
        </authorList>
    </citation>
    <scope>NUCLEOTIDE SEQUENCE [LARGE SCALE GENOMIC DNA]</scope>
    <source>
        <strain evidence="6 7">J19</strain>
    </source>
</reference>
<name>A0A562D6E4_9GAMM</name>
<dbReference type="AlphaFoldDB" id="A0A562D6E4"/>
<dbReference type="InterPro" id="IPR001279">
    <property type="entry name" value="Metallo-B-lactamas"/>
</dbReference>
<dbReference type="CDD" id="cd07742">
    <property type="entry name" value="metallo-hydrolase-like_MBL-fold"/>
    <property type="match status" value="1"/>
</dbReference>
<dbReference type="InterPro" id="IPR051013">
    <property type="entry name" value="MBL_superfamily_lactonases"/>
</dbReference>
<gene>
    <name evidence="6" type="ORF">L613_006200000100</name>
</gene>
<dbReference type="RefSeq" id="WP_125077237.1">
    <property type="nucleotide sequence ID" value="NZ_VLJS01000094.1"/>
</dbReference>
<evidence type="ECO:0000256" key="3">
    <source>
        <dbReference type="ARBA" id="ARBA00022801"/>
    </source>
</evidence>
<keyword evidence="3 6" id="KW-0378">Hydrolase</keyword>
<protein>
    <submittedName>
        <fullName evidence="6">Glyoxylase-like metal-dependent hydrolase (Beta-lactamase superfamily II)</fullName>
    </submittedName>
</protein>
<feature type="domain" description="Metallo-beta-lactamase" evidence="5">
    <location>
        <begin position="33"/>
        <end position="264"/>
    </location>
</feature>
<dbReference type="InterPro" id="IPR036866">
    <property type="entry name" value="RibonucZ/Hydroxyglut_hydro"/>
</dbReference>
<evidence type="ECO:0000256" key="1">
    <source>
        <dbReference type="ARBA" id="ARBA00007749"/>
    </source>
</evidence>
<organism evidence="6 7">
    <name type="scientific">Pseudoxanthomonas taiwanensis J19</name>
    <dbReference type="NCBI Taxonomy" id="935569"/>
    <lineage>
        <taxon>Bacteria</taxon>
        <taxon>Pseudomonadati</taxon>
        <taxon>Pseudomonadota</taxon>
        <taxon>Gammaproteobacteria</taxon>
        <taxon>Lysobacterales</taxon>
        <taxon>Lysobacteraceae</taxon>
        <taxon>Pseudoxanthomonas</taxon>
    </lineage>
</organism>
<dbReference type="GO" id="GO:0016787">
    <property type="term" value="F:hydrolase activity"/>
    <property type="evidence" value="ECO:0007669"/>
    <property type="project" value="UniProtKB-KW"/>
</dbReference>
<keyword evidence="7" id="KW-1185">Reference proteome</keyword>
<evidence type="ECO:0000256" key="4">
    <source>
        <dbReference type="ARBA" id="ARBA00022833"/>
    </source>
</evidence>
<dbReference type="PANTHER" id="PTHR42978:SF3">
    <property type="entry name" value="BLR3078 PROTEIN"/>
    <property type="match status" value="1"/>
</dbReference>
<keyword evidence="2" id="KW-0479">Metal-binding</keyword>
<comment type="caution">
    <text evidence="6">The sequence shown here is derived from an EMBL/GenBank/DDBJ whole genome shotgun (WGS) entry which is preliminary data.</text>
</comment>
<dbReference type="Pfam" id="PF00753">
    <property type="entry name" value="Lactamase_B"/>
    <property type="match status" value="1"/>
</dbReference>
<dbReference type="Proteomes" id="UP000321583">
    <property type="component" value="Unassembled WGS sequence"/>
</dbReference>
<sequence length="293" mass="32685">MKVHHLNCISTCPLGGHLMDGRTRGVFTRASLACHCLLVEAGNRLVLVDTGLGLRDVAHPRDRLSAFFLGLLAPDLRAEMTAARQLQALGYAPADVTDIVLTHLDFDHAGGLDDFPNATVHLRAIEEEAAARQRTWLDRQRFRPQQWGSRGRWLAYDDARTEAWMGLEAVSALRGLPPEILMVHLPGHTHGHAGVAIRGDHDWLLLAGDAYFDAREMHAEPRCTPGLRFYQWMMEKDRRARLHSRERLRELALREPQLTLFCSHDPIQFEALAGRRLGDPRVGAGTGPVEAAG</sequence>
<dbReference type="GO" id="GO:0046872">
    <property type="term" value="F:metal ion binding"/>
    <property type="evidence" value="ECO:0007669"/>
    <property type="project" value="UniProtKB-KW"/>
</dbReference>
<proteinExistence type="inferred from homology"/>
<accession>A0A562D6E4</accession>
<dbReference type="PANTHER" id="PTHR42978">
    <property type="entry name" value="QUORUM-QUENCHING LACTONASE YTNP-RELATED-RELATED"/>
    <property type="match status" value="1"/>
</dbReference>
<evidence type="ECO:0000256" key="2">
    <source>
        <dbReference type="ARBA" id="ARBA00022723"/>
    </source>
</evidence>
<dbReference type="EMBL" id="VLJS01000094">
    <property type="protein sequence ID" value="TWH05132.1"/>
    <property type="molecule type" value="Genomic_DNA"/>
</dbReference>
<dbReference type="Gene3D" id="3.60.15.10">
    <property type="entry name" value="Ribonuclease Z/Hydroxyacylglutathione hydrolase-like"/>
    <property type="match status" value="1"/>
</dbReference>
<comment type="similarity">
    <text evidence="1">Belongs to the metallo-beta-lactamase superfamily.</text>
</comment>
<keyword evidence="4" id="KW-0862">Zinc</keyword>
<evidence type="ECO:0000313" key="7">
    <source>
        <dbReference type="Proteomes" id="UP000321583"/>
    </source>
</evidence>
<evidence type="ECO:0000259" key="5">
    <source>
        <dbReference type="SMART" id="SM00849"/>
    </source>
</evidence>
<evidence type="ECO:0000313" key="6">
    <source>
        <dbReference type="EMBL" id="TWH05132.1"/>
    </source>
</evidence>
<dbReference type="SMART" id="SM00849">
    <property type="entry name" value="Lactamase_B"/>
    <property type="match status" value="1"/>
</dbReference>
<dbReference type="SUPFAM" id="SSF56281">
    <property type="entry name" value="Metallo-hydrolase/oxidoreductase"/>
    <property type="match status" value="1"/>
</dbReference>
<dbReference type="OrthoDB" id="5443440at2"/>